<evidence type="ECO:0000313" key="1">
    <source>
        <dbReference type="EMBL" id="NMR72598.1"/>
    </source>
</evidence>
<proteinExistence type="predicted"/>
<evidence type="ECO:0000313" key="2">
    <source>
        <dbReference type="Proteomes" id="UP000565155"/>
    </source>
</evidence>
<sequence length="75" mass="8534">MTQIETNNALSIDPILRFPEVLALTGARSRQTIYNWMERGSFPQAIKIGPNSIGWLKSECDVWKEQLVNNREVAS</sequence>
<dbReference type="Pfam" id="PF05930">
    <property type="entry name" value="Phage_AlpA"/>
    <property type="match status" value="1"/>
</dbReference>
<reference evidence="1 2" key="1">
    <citation type="submission" date="2020-04" db="EMBL/GenBank/DDBJ databases">
        <title>Whole-genome sequencing of Vibrio spp. from China reveals different genetic environments of blaCTX-M-14 among diverse lineages.</title>
        <authorList>
            <person name="Zheng Z."/>
            <person name="Ye L."/>
            <person name="Chen S."/>
        </authorList>
    </citation>
    <scope>NUCLEOTIDE SEQUENCE [LARGE SCALE GENOMIC DNA]</scope>
    <source>
        <strain evidence="1 2">Vb1636</strain>
    </source>
</reference>
<name>A0A7Y0MSQ1_VIBAL</name>
<dbReference type="InterPro" id="IPR010260">
    <property type="entry name" value="AlpA"/>
</dbReference>
<accession>A0A7Y0MSQ1</accession>
<protein>
    <submittedName>
        <fullName evidence="1">AlpA family transcriptional regulator</fullName>
    </submittedName>
</protein>
<dbReference type="Gene3D" id="1.10.238.160">
    <property type="match status" value="1"/>
</dbReference>
<organism evidence="1 2">
    <name type="scientific">Vibrio alginolyticus</name>
    <dbReference type="NCBI Taxonomy" id="663"/>
    <lineage>
        <taxon>Bacteria</taxon>
        <taxon>Pseudomonadati</taxon>
        <taxon>Pseudomonadota</taxon>
        <taxon>Gammaproteobacteria</taxon>
        <taxon>Vibrionales</taxon>
        <taxon>Vibrionaceae</taxon>
        <taxon>Vibrio</taxon>
    </lineage>
</organism>
<comment type="caution">
    <text evidence="1">The sequence shown here is derived from an EMBL/GenBank/DDBJ whole genome shotgun (WGS) entry which is preliminary data.</text>
</comment>
<dbReference type="Proteomes" id="UP000565155">
    <property type="component" value="Unassembled WGS sequence"/>
</dbReference>
<dbReference type="RefSeq" id="WP_169628374.1">
    <property type="nucleotide sequence ID" value="NZ_JABCMA010000002.1"/>
</dbReference>
<dbReference type="EMBL" id="JABCMA010000002">
    <property type="protein sequence ID" value="NMR72598.1"/>
    <property type="molecule type" value="Genomic_DNA"/>
</dbReference>
<gene>
    <name evidence="1" type="ORF">HKB35_03070</name>
</gene>
<dbReference type="AlphaFoldDB" id="A0A7Y0MSQ1"/>